<dbReference type="InterPro" id="IPR036396">
    <property type="entry name" value="Cyt_P450_sf"/>
</dbReference>
<evidence type="ECO:0000256" key="9">
    <source>
        <dbReference type="ARBA" id="ARBA00023136"/>
    </source>
</evidence>
<dbReference type="AlphaFoldDB" id="A0A6J1BSN9"/>
<dbReference type="PANTHER" id="PTHR47943">
    <property type="entry name" value="CYTOCHROME P450 93A3-LIKE"/>
    <property type="match status" value="1"/>
</dbReference>
<dbReference type="GO" id="GO:0020037">
    <property type="term" value="F:heme binding"/>
    <property type="evidence" value="ECO:0007669"/>
    <property type="project" value="InterPro"/>
</dbReference>
<comment type="subcellular location">
    <subcellularLocation>
        <location evidence="2">Membrane</location>
    </subcellularLocation>
</comment>
<comment type="similarity">
    <text evidence="3 11">Belongs to the cytochrome P450 family.</text>
</comment>
<proteinExistence type="inferred from homology"/>
<evidence type="ECO:0000256" key="3">
    <source>
        <dbReference type="ARBA" id="ARBA00010617"/>
    </source>
</evidence>
<keyword evidence="8 11" id="KW-0503">Monooxygenase</keyword>
<keyword evidence="9" id="KW-0472">Membrane</keyword>
<dbReference type="PRINTS" id="PR00463">
    <property type="entry name" value="EP450I"/>
</dbReference>
<evidence type="ECO:0000256" key="10">
    <source>
        <dbReference type="PIRSR" id="PIRSR602401-1"/>
    </source>
</evidence>
<dbReference type="PANTHER" id="PTHR47943:SF2">
    <property type="entry name" value="CYTOCHROME P450"/>
    <property type="match status" value="1"/>
</dbReference>
<reference evidence="14" key="1">
    <citation type="submission" date="2025-08" db="UniProtKB">
        <authorList>
            <consortium name="RefSeq"/>
        </authorList>
    </citation>
    <scope>IDENTIFICATION</scope>
    <source>
        <strain evidence="14">OHB3-1</strain>
    </source>
</reference>
<feature type="signal peptide" evidence="12">
    <location>
        <begin position="1"/>
        <end position="15"/>
    </location>
</feature>
<dbReference type="Gene3D" id="1.10.630.10">
    <property type="entry name" value="Cytochrome P450"/>
    <property type="match status" value="1"/>
</dbReference>
<dbReference type="GO" id="GO:0016705">
    <property type="term" value="F:oxidoreductase activity, acting on paired donors, with incorporation or reduction of molecular oxygen"/>
    <property type="evidence" value="ECO:0007669"/>
    <property type="project" value="InterPro"/>
</dbReference>
<dbReference type="SUPFAM" id="SSF48264">
    <property type="entry name" value="Cytochrome P450"/>
    <property type="match status" value="1"/>
</dbReference>
<evidence type="ECO:0000256" key="5">
    <source>
        <dbReference type="ARBA" id="ARBA00022723"/>
    </source>
</evidence>
<dbReference type="GeneID" id="111005413"/>
<dbReference type="Proteomes" id="UP000504603">
    <property type="component" value="Unplaced"/>
</dbReference>
<evidence type="ECO:0000256" key="11">
    <source>
        <dbReference type="RuleBase" id="RU000461"/>
    </source>
</evidence>
<dbReference type="PROSITE" id="PS00086">
    <property type="entry name" value="CYTOCHROME_P450"/>
    <property type="match status" value="1"/>
</dbReference>
<evidence type="ECO:0000256" key="2">
    <source>
        <dbReference type="ARBA" id="ARBA00004370"/>
    </source>
</evidence>
<dbReference type="PRINTS" id="PR00385">
    <property type="entry name" value="P450"/>
</dbReference>
<keyword evidence="12" id="KW-0732">Signal</keyword>
<evidence type="ECO:0000256" key="8">
    <source>
        <dbReference type="ARBA" id="ARBA00023033"/>
    </source>
</evidence>
<evidence type="ECO:0000256" key="12">
    <source>
        <dbReference type="SAM" id="SignalP"/>
    </source>
</evidence>
<dbReference type="InterPro" id="IPR002401">
    <property type="entry name" value="Cyt_P450_E_grp-I"/>
</dbReference>
<dbReference type="Pfam" id="PF00067">
    <property type="entry name" value="p450"/>
    <property type="match status" value="1"/>
</dbReference>
<comment type="cofactor">
    <cofactor evidence="1 10">
        <name>heme</name>
        <dbReference type="ChEBI" id="CHEBI:30413"/>
    </cofactor>
</comment>
<evidence type="ECO:0000256" key="4">
    <source>
        <dbReference type="ARBA" id="ARBA00022617"/>
    </source>
</evidence>
<evidence type="ECO:0000256" key="7">
    <source>
        <dbReference type="ARBA" id="ARBA00023004"/>
    </source>
</evidence>
<feature type="chain" id="PRO_5026977948" evidence="12">
    <location>
        <begin position="16"/>
        <end position="498"/>
    </location>
</feature>
<sequence>MCCIWILIFHLLALALVLRPWLYLRNSHKNKLPPGPKGFPILGCLHLFGKNPHRDLHRLSQTYGPIMHIKLGLVHTIVVSSPRAAELFLKTYDLVFANRPPSEVFTHIAYGLKNILFAPYGSYWSNMRKMCTLELLNSHKVQSFKSMRREEVGLLTEDLREAAKTGVAVDLTSKIFSLNLDMTCLMIFGRKYVGKEVDDERGFKWVVQEALRLGAAPNLGDLIPCIAPFDLQGLNRRAKSVGKVLDGFLESIIDEHLREADNETKDFVDVMLDIVGSRETEYQIDRSNIKAIILDMVLATTDTTATTIEWALSELVKHPRVMKKLQEELEKVVGLSGMVEESDLDYLKYLDMIVKEILRLHPPGPLLVPHESSEDCTIDNFYIPKKSRVIVNAWAIGRDPSVWIDVEKFFPERFIGNQVDMKGKHFQLIPFGAGRRGCPGMEMGLTIVHMVIAQLVHCFDWKLPNDMLPIELDMSEKSGLTSPRAQNLMVTPIYRLYN</sequence>
<feature type="binding site" description="axial binding residue" evidence="10">
    <location>
        <position position="438"/>
    </location>
    <ligand>
        <name>heme</name>
        <dbReference type="ChEBI" id="CHEBI:30413"/>
    </ligand>
    <ligandPart>
        <name>Fe</name>
        <dbReference type="ChEBI" id="CHEBI:18248"/>
    </ligandPart>
</feature>
<evidence type="ECO:0000313" key="14">
    <source>
        <dbReference type="RefSeq" id="XP_022132586.1"/>
    </source>
</evidence>
<evidence type="ECO:0000313" key="13">
    <source>
        <dbReference type="Proteomes" id="UP000504603"/>
    </source>
</evidence>
<gene>
    <name evidence="14" type="primary">LOC111005413</name>
</gene>
<keyword evidence="5 10" id="KW-0479">Metal-binding</keyword>
<dbReference type="CDD" id="cd11072">
    <property type="entry name" value="CYP71-like"/>
    <property type="match status" value="1"/>
</dbReference>
<dbReference type="GO" id="GO:0016020">
    <property type="term" value="C:membrane"/>
    <property type="evidence" value="ECO:0007669"/>
    <property type="project" value="UniProtKB-SubCell"/>
</dbReference>
<dbReference type="KEGG" id="mcha:111005413"/>
<name>A0A6J1BSN9_MOMCH</name>
<accession>A0A6J1BSN9</accession>
<evidence type="ECO:0000256" key="6">
    <source>
        <dbReference type="ARBA" id="ARBA00023002"/>
    </source>
</evidence>
<evidence type="ECO:0000256" key="1">
    <source>
        <dbReference type="ARBA" id="ARBA00001971"/>
    </source>
</evidence>
<dbReference type="RefSeq" id="XP_022132586.1">
    <property type="nucleotide sequence ID" value="XM_022276894.1"/>
</dbReference>
<keyword evidence="4 10" id="KW-0349">Heme</keyword>
<dbReference type="GO" id="GO:0005506">
    <property type="term" value="F:iron ion binding"/>
    <property type="evidence" value="ECO:0007669"/>
    <property type="project" value="InterPro"/>
</dbReference>
<organism evidence="13 14">
    <name type="scientific">Momordica charantia</name>
    <name type="common">Bitter gourd</name>
    <name type="synonym">Balsam pear</name>
    <dbReference type="NCBI Taxonomy" id="3673"/>
    <lineage>
        <taxon>Eukaryota</taxon>
        <taxon>Viridiplantae</taxon>
        <taxon>Streptophyta</taxon>
        <taxon>Embryophyta</taxon>
        <taxon>Tracheophyta</taxon>
        <taxon>Spermatophyta</taxon>
        <taxon>Magnoliopsida</taxon>
        <taxon>eudicotyledons</taxon>
        <taxon>Gunneridae</taxon>
        <taxon>Pentapetalae</taxon>
        <taxon>rosids</taxon>
        <taxon>fabids</taxon>
        <taxon>Cucurbitales</taxon>
        <taxon>Cucurbitaceae</taxon>
        <taxon>Momordiceae</taxon>
        <taxon>Momordica</taxon>
    </lineage>
</organism>
<keyword evidence="13" id="KW-1185">Reference proteome</keyword>
<dbReference type="OrthoDB" id="2789670at2759"/>
<dbReference type="FunFam" id="1.10.630.10:FF:000011">
    <property type="entry name" value="Cytochrome P450 83B1"/>
    <property type="match status" value="1"/>
</dbReference>
<keyword evidence="7 10" id="KW-0408">Iron</keyword>
<dbReference type="InterPro" id="IPR017972">
    <property type="entry name" value="Cyt_P450_CS"/>
</dbReference>
<dbReference type="InterPro" id="IPR001128">
    <property type="entry name" value="Cyt_P450"/>
</dbReference>
<keyword evidence="6 11" id="KW-0560">Oxidoreductase</keyword>
<protein>
    <submittedName>
        <fullName evidence="14">Cytochrome P450 CYP736A12-like</fullName>
    </submittedName>
</protein>
<dbReference type="GO" id="GO:0004497">
    <property type="term" value="F:monooxygenase activity"/>
    <property type="evidence" value="ECO:0007669"/>
    <property type="project" value="UniProtKB-KW"/>
</dbReference>